<dbReference type="STRING" id="1130080.SAMN04488113_12220"/>
<reference evidence="3" key="1">
    <citation type="submission" date="2016-10" db="EMBL/GenBank/DDBJ databases">
        <authorList>
            <person name="Varghese N."/>
            <person name="Submissions S."/>
        </authorList>
    </citation>
    <scope>NUCLEOTIDE SEQUENCE [LARGE SCALE GENOMIC DNA]</scope>
    <source>
        <strain evidence="3">DSM 25751</strain>
    </source>
</reference>
<gene>
    <name evidence="2" type="ORF">SAMN04488113_12220</name>
</gene>
<dbReference type="Proteomes" id="UP000198564">
    <property type="component" value="Unassembled WGS sequence"/>
</dbReference>
<keyword evidence="3" id="KW-1185">Reference proteome</keyword>
<evidence type="ECO:0000256" key="1">
    <source>
        <dbReference type="ARBA" id="ARBA00022490"/>
    </source>
</evidence>
<evidence type="ECO:0000313" key="3">
    <source>
        <dbReference type="Proteomes" id="UP000198564"/>
    </source>
</evidence>
<keyword evidence="1" id="KW-0963">Cytoplasm</keyword>
<name>A0A1H6TZM0_9LACT</name>
<dbReference type="Pfam" id="PF09902">
    <property type="entry name" value="DUF2129"/>
    <property type="match status" value="1"/>
</dbReference>
<dbReference type="AlphaFoldDB" id="A0A1H6TZM0"/>
<accession>A0A1H6TZM0</accession>
<dbReference type="OrthoDB" id="2990788at2"/>
<proteinExistence type="predicted"/>
<sequence>MNLLKNPSHLEGFFVIIIKTKEGENLEQEKRSRAGLVVWLYTTKYINKLKRYGLVHFVSKNMNYAIIYVDREQAETMASTISKQHFVRKVEKSYRCDMPDTFDGVLDEVRALSKEDEEDSLIKSIFN</sequence>
<dbReference type="EMBL" id="FNYW01000022">
    <property type="protein sequence ID" value="SEI81192.1"/>
    <property type="molecule type" value="Genomic_DNA"/>
</dbReference>
<protein>
    <submittedName>
        <fullName evidence="2">Uncharacterized protein YlbG, UPF0298 family</fullName>
    </submittedName>
</protein>
<evidence type="ECO:0000313" key="2">
    <source>
        <dbReference type="EMBL" id="SEI81192.1"/>
    </source>
</evidence>
<dbReference type="InterPro" id="IPR016979">
    <property type="entry name" value="DUF2129"/>
</dbReference>
<organism evidence="2 3">
    <name type="scientific">Alkalibacterium gilvum</name>
    <dbReference type="NCBI Taxonomy" id="1130080"/>
    <lineage>
        <taxon>Bacteria</taxon>
        <taxon>Bacillati</taxon>
        <taxon>Bacillota</taxon>
        <taxon>Bacilli</taxon>
        <taxon>Lactobacillales</taxon>
        <taxon>Carnobacteriaceae</taxon>
        <taxon>Alkalibacterium</taxon>
    </lineage>
</organism>